<feature type="compositionally biased region" description="Gly residues" evidence="1">
    <location>
        <begin position="95"/>
        <end position="105"/>
    </location>
</feature>
<dbReference type="KEGG" id="cdk:105099887"/>
<feature type="region of interest" description="Disordered" evidence="1">
    <location>
        <begin position="132"/>
        <end position="153"/>
    </location>
</feature>
<proteinExistence type="predicted"/>
<evidence type="ECO:0000313" key="3">
    <source>
        <dbReference type="EMBL" id="KAB1271076.1"/>
    </source>
</evidence>
<comment type="caution">
    <text evidence="3">The sequence shown here is derived from an EMBL/GenBank/DDBJ whole genome shotgun (WGS) entry which is preliminary data.</text>
</comment>
<evidence type="ECO:0000256" key="1">
    <source>
        <dbReference type="SAM" id="MobiDB-lite"/>
    </source>
</evidence>
<protein>
    <submittedName>
        <fullName evidence="3">Serglycin</fullName>
    </submittedName>
</protein>
<keyword evidence="4" id="KW-1185">Reference proteome</keyword>
<evidence type="ECO:0000256" key="2">
    <source>
        <dbReference type="SAM" id="SignalP"/>
    </source>
</evidence>
<dbReference type="EMBL" id="JWIN03000011">
    <property type="protein sequence ID" value="KAB1271076.1"/>
    <property type="molecule type" value="Genomic_DNA"/>
</dbReference>
<gene>
    <name evidence="3" type="primary">Serglycin</name>
    <name evidence="3" type="ORF">Cadr_000009165</name>
</gene>
<dbReference type="STRING" id="9838.ENSCDRP00005009443"/>
<dbReference type="InterPro" id="IPR007455">
    <property type="entry name" value="Serglycin"/>
</dbReference>
<feature type="signal peptide" evidence="2">
    <location>
        <begin position="1"/>
        <end position="26"/>
    </location>
</feature>
<dbReference type="AlphaFoldDB" id="A0A5N4DJ29"/>
<organism evidence="3 4">
    <name type="scientific">Camelus dromedarius</name>
    <name type="common">Dromedary</name>
    <name type="synonym">Arabian camel</name>
    <dbReference type="NCBI Taxonomy" id="9838"/>
    <lineage>
        <taxon>Eukaryota</taxon>
        <taxon>Metazoa</taxon>
        <taxon>Chordata</taxon>
        <taxon>Craniata</taxon>
        <taxon>Vertebrata</taxon>
        <taxon>Euteleostomi</taxon>
        <taxon>Mammalia</taxon>
        <taxon>Eutheria</taxon>
        <taxon>Laurasiatheria</taxon>
        <taxon>Artiodactyla</taxon>
        <taxon>Tylopoda</taxon>
        <taxon>Camelidae</taxon>
        <taxon>Camelus</taxon>
    </lineage>
</organism>
<feature type="region of interest" description="Disordered" evidence="1">
    <location>
        <begin position="92"/>
        <end position="113"/>
    </location>
</feature>
<feature type="chain" id="PRO_5024274916" evidence="2">
    <location>
        <begin position="27"/>
        <end position="153"/>
    </location>
</feature>
<dbReference type="GO" id="GO:0030141">
    <property type="term" value="C:secretory granule"/>
    <property type="evidence" value="ECO:0007669"/>
    <property type="project" value="TreeGrafter"/>
</dbReference>
<accession>A0A5N4DJ29</accession>
<feature type="compositionally biased region" description="Acidic residues" evidence="1">
    <location>
        <begin position="138"/>
        <end position="153"/>
    </location>
</feature>
<dbReference type="GO" id="GO:0033363">
    <property type="term" value="P:secretory granule organization"/>
    <property type="evidence" value="ECO:0007669"/>
    <property type="project" value="TreeGrafter"/>
</dbReference>
<keyword evidence="2" id="KW-0732">Signal</keyword>
<reference evidence="3 4" key="1">
    <citation type="journal article" date="2019" name="Mol. Ecol. Resour.">
        <title>Improving Illumina assemblies with Hi-C and long reads: an example with the North African dromedary.</title>
        <authorList>
            <person name="Elbers J.P."/>
            <person name="Rogers M.F."/>
            <person name="Perelman P.L."/>
            <person name="Proskuryakova A.A."/>
            <person name="Serdyukova N.A."/>
            <person name="Johnson W.E."/>
            <person name="Horin P."/>
            <person name="Corander J."/>
            <person name="Murphy D."/>
            <person name="Burger P.A."/>
        </authorList>
    </citation>
    <scope>NUCLEOTIDE SEQUENCE [LARGE SCALE GENOMIC DNA]</scope>
    <source>
        <strain evidence="3">Drom800</strain>
        <tissue evidence="3">Blood</tissue>
    </source>
</reference>
<dbReference type="Pfam" id="PF04360">
    <property type="entry name" value="Serglycin"/>
    <property type="match status" value="1"/>
</dbReference>
<dbReference type="PANTHER" id="PTHR17178:SF0">
    <property type="entry name" value="SERGLYCIN"/>
    <property type="match status" value="1"/>
</dbReference>
<dbReference type="OrthoDB" id="9884289at2759"/>
<dbReference type="GO" id="GO:0030502">
    <property type="term" value="P:negative regulation of bone mineralization"/>
    <property type="evidence" value="ECO:0007669"/>
    <property type="project" value="TreeGrafter"/>
</dbReference>
<dbReference type="Proteomes" id="UP000299084">
    <property type="component" value="Unassembled WGS sequence"/>
</dbReference>
<dbReference type="PANTHER" id="PTHR17178">
    <property type="entry name" value="SECRETORY GRANULE PROTEOGLYCAN CORE PROTEIN"/>
    <property type="match status" value="1"/>
</dbReference>
<name>A0A5N4DJ29_CAMDR</name>
<sequence length="153" mass="17114">MQVILQGSRLFLALAFILILYSSAQGSPVRRARYQWVRCNPDSNSANCIEEKGPVFNLLPGESNRILPPRTDPFSMTRSKNLNDIFPLSEDFSGSGSGSEAGSGSGFLSEIEQEYQPVEENNDFYHNFRSLERNLPSDNEDLGQDGLEEDFTI</sequence>
<evidence type="ECO:0000313" key="4">
    <source>
        <dbReference type="Proteomes" id="UP000299084"/>
    </source>
</evidence>